<proteinExistence type="predicted"/>
<dbReference type="RefSeq" id="WP_204712252.1">
    <property type="nucleotide sequence ID" value="NZ_JBHSZV010000066.1"/>
</dbReference>
<dbReference type="Pfam" id="PF16107">
    <property type="entry name" value="DUF4825"/>
    <property type="match status" value="1"/>
</dbReference>
<protein>
    <submittedName>
        <fullName evidence="3">DUF4825 domain-containing protein</fullName>
    </submittedName>
</protein>
<accession>A0ABW2EUM6</accession>
<evidence type="ECO:0000313" key="3">
    <source>
        <dbReference type="EMBL" id="MFC7064159.1"/>
    </source>
</evidence>
<dbReference type="EMBL" id="JBHSZV010000066">
    <property type="protein sequence ID" value="MFC7064159.1"/>
    <property type="molecule type" value="Genomic_DNA"/>
</dbReference>
<organism evidence="3 4">
    <name type="scientific">Halobacillus seohaensis</name>
    <dbReference type="NCBI Taxonomy" id="447421"/>
    <lineage>
        <taxon>Bacteria</taxon>
        <taxon>Bacillati</taxon>
        <taxon>Bacillota</taxon>
        <taxon>Bacilli</taxon>
        <taxon>Bacillales</taxon>
        <taxon>Bacillaceae</taxon>
        <taxon>Halobacillus</taxon>
    </lineage>
</organism>
<keyword evidence="1" id="KW-0732">Signal</keyword>
<evidence type="ECO:0000259" key="2">
    <source>
        <dbReference type="Pfam" id="PF16107"/>
    </source>
</evidence>
<feature type="domain" description="DUF4825" evidence="2">
    <location>
        <begin position="43"/>
        <end position="131"/>
    </location>
</feature>
<gene>
    <name evidence="3" type="ORF">ACFQIC_20405</name>
</gene>
<evidence type="ECO:0000256" key="1">
    <source>
        <dbReference type="SAM" id="SignalP"/>
    </source>
</evidence>
<name>A0ABW2EUM6_9BACI</name>
<comment type="caution">
    <text evidence="3">The sequence shown here is derived from an EMBL/GenBank/DDBJ whole genome shotgun (WGS) entry which is preliminary data.</text>
</comment>
<feature type="signal peptide" evidence="1">
    <location>
        <begin position="1"/>
        <end position="19"/>
    </location>
</feature>
<dbReference type="InterPro" id="IPR032250">
    <property type="entry name" value="DUF4825"/>
</dbReference>
<keyword evidence="4" id="KW-1185">Reference proteome</keyword>
<feature type="chain" id="PRO_5046990278" evidence="1">
    <location>
        <begin position="20"/>
        <end position="208"/>
    </location>
</feature>
<sequence>MKIFQACLLLTLTATLLIACTNDNNNEKQMRSINDVNITGFKEYVGTYVGGNRVTKIIGKLPGGESYKEVDLSNEMIKVTYGYNGGMFSETNISEYWFDGNGTVEKNFLFNAMLLTILVPNSERYHFTIDESSFSVSRENMVQLLSENLDHFLIEEEILKNEAMAMFLDENKEATEKLLEQNKQSIGELVKSTEFRKQFFEKFPIKDS</sequence>
<dbReference type="Proteomes" id="UP001596410">
    <property type="component" value="Unassembled WGS sequence"/>
</dbReference>
<evidence type="ECO:0000313" key="4">
    <source>
        <dbReference type="Proteomes" id="UP001596410"/>
    </source>
</evidence>
<reference evidence="4" key="1">
    <citation type="journal article" date="2019" name="Int. J. Syst. Evol. Microbiol.">
        <title>The Global Catalogue of Microorganisms (GCM) 10K type strain sequencing project: providing services to taxonomists for standard genome sequencing and annotation.</title>
        <authorList>
            <consortium name="The Broad Institute Genomics Platform"/>
            <consortium name="The Broad Institute Genome Sequencing Center for Infectious Disease"/>
            <person name="Wu L."/>
            <person name="Ma J."/>
        </authorList>
    </citation>
    <scope>NUCLEOTIDE SEQUENCE [LARGE SCALE GENOMIC DNA]</scope>
    <source>
        <strain evidence="4">CGMCC 4.1621</strain>
    </source>
</reference>
<dbReference type="PROSITE" id="PS51257">
    <property type="entry name" value="PROKAR_LIPOPROTEIN"/>
    <property type="match status" value="1"/>
</dbReference>